<dbReference type="InterPro" id="IPR044929">
    <property type="entry name" value="DNA/RNA_non-sp_Endonuclease_sf"/>
</dbReference>
<dbReference type="PANTHER" id="PTHR13966">
    <property type="entry name" value="ENDONUCLEASE RELATED"/>
    <property type="match status" value="1"/>
</dbReference>
<feature type="active site" description="Proton acceptor" evidence="8">
    <location>
        <position position="103"/>
    </location>
</feature>
<dbReference type="InterPro" id="IPR040255">
    <property type="entry name" value="Non-specific_endonuclease"/>
</dbReference>
<feature type="region of interest" description="Disordered" evidence="11">
    <location>
        <begin position="227"/>
        <end position="262"/>
    </location>
</feature>
<dbReference type="KEGG" id="rme:Rmet_4634"/>
<keyword evidence="15" id="KW-1185">Reference proteome</keyword>
<evidence type="ECO:0000256" key="11">
    <source>
        <dbReference type="SAM" id="MobiDB-lite"/>
    </source>
</evidence>
<evidence type="ECO:0000259" key="12">
    <source>
        <dbReference type="SMART" id="SM00477"/>
    </source>
</evidence>
<dbReference type="GO" id="GO:0003676">
    <property type="term" value="F:nucleic acid binding"/>
    <property type="evidence" value="ECO:0007669"/>
    <property type="project" value="InterPro"/>
</dbReference>
<dbReference type="GO" id="GO:0000014">
    <property type="term" value="F:single-stranded DNA endodeoxyribonuclease activity"/>
    <property type="evidence" value="ECO:0007669"/>
    <property type="project" value="TreeGrafter"/>
</dbReference>
<dbReference type="InterPro" id="IPR018524">
    <property type="entry name" value="DNA/RNA_endonuclease_AS"/>
</dbReference>
<sequence>MLAGAAGMADFSQCRQFFAHSAPPRVTATSDLKLRPLCYDAFAVMHSGRSKTPVYVAERLSRSQLVDARDEKRTNQFFADARLPRAERAELDDYRGSGWDRGHLAPAGDQPTAQAMAQSFSLANMTPQAPKNNREAWSSIESATRKYAMRAKGDVYVISGPVFSDRPQTIGAGRVWVPSYYFKLVYDPTTNRAWAHWIANTNEARPSKPISYHELVKRTGIEFLPGLMPGENTTATAPELRAESTTRGNREPKREPKREGEDLGQALRSLIQPIAQDFERIMHTLLRWWAQLRHIMA</sequence>
<geneLocation type="plasmid" evidence="14 15">
    <name>megaplasmid</name>
</geneLocation>
<evidence type="ECO:0000256" key="4">
    <source>
        <dbReference type="ARBA" id="ARBA00022723"/>
    </source>
</evidence>
<name>Q1LED0_CUPMC</name>
<accession>Q1LED0</accession>
<dbReference type="GO" id="GO:0046872">
    <property type="term" value="F:metal ion binding"/>
    <property type="evidence" value="ECO:0007669"/>
    <property type="project" value="UniProtKB-KW"/>
</dbReference>
<evidence type="ECO:0000256" key="3">
    <source>
        <dbReference type="ARBA" id="ARBA00022722"/>
    </source>
</evidence>
<dbReference type="EC" id="3.1.30.-" evidence="10"/>
<evidence type="ECO:0000313" key="14">
    <source>
        <dbReference type="EMBL" id="ABF11496.1"/>
    </source>
</evidence>
<comment type="similarity">
    <text evidence="2 10">Belongs to the DNA/RNA non-specific endonuclease family.</text>
</comment>
<keyword evidence="4 9" id="KW-0479">Metal-binding</keyword>
<feature type="binding site" evidence="9">
    <location>
        <position position="133"/>
    </location>
    <ligand>
        <name>Mg(2+)</name>
        <dbReference type="ChEBI" id="CHEBI:18420"/>
        <note>catalytic</note>
    </ligand>
</feature>
<evidence type="ECO:0000256" key="7">
    <source>
        <dbReference type="ARBA" id="ARBA00022842"/>
    </source>
</evidence>
<protein>
    <recommendedName>
        <fullName evidence="10">Endonuclease</fullName>
        <ecNumber evidence="10">3.1.30.-</ecNumber>
    </recommendedName>
</protein>
<evidence type="ECO:0000256" key="5">
    <source>
        <dbReference type="ARBA" id="ARBA00022759"/>
    </source>
</evidence>
<evidence type="ECO:0000313" key="15">
    <source>
        <dbReference type="Proteomes" id="UP000002429"/>
    </source>
</evidence>
<dbReference type="InterPro" id="IPR020821">
    <property type="entry name" value="ENPP1-3/EXOG-like_nuc-like"/>
</dbReference>
<dbReference type="GO" id="GO:0004521">
    <property type="term" value="F:RNA endonuclease activity"/>
    <property type="evidence" value="ECO:0007669"/>
    <property type="project" value="TreeGrafter"/>
</dbReference>
<evidence type="ECO:0000256" key="2">
    <source>
        <dbReference type="ARBA" id="ARBA00010052"/>
    </source>
</evidence>
<feature type="compositionally biased region" description="Basic and acidic residues" evidence="11">
    <location>
        <begin position="240"/>
        <end position="261"/>
    </location>
</feature>
<dbReference type="InterPro" id="IPR001604">
    <property type="entry name" value="Endo_G_ENPP1-like_dom"/>
</dbReference>
<feature type="domain" description="ENPP1-3/EXOG-like endonuclease/phosphodiesterase" evidence="12">
    <location>
        <begin position="39"/>
        <end position="230"/>
    </location>
</feature>
<dbReference type="SMART" id="SM00892">
    <property type="entry name" value="Endonuclease_NS"/>
    <property type="match status" value="1"/>
</dbReference>
<gene>
    <name evidence="14" type="ordered locus">Rmet_4634</name>
</gene>
<organism evidence="14 15">
    <name type="scientific">Cupriavidus metallidurans (strain ATCC 43123 / DSM 2839 / NBRC 102507 / CH34)</name>
    <name type="common">Ralstonia metallidurans</name>
    <dbReference type="NCBI Taxonomy" id="266264"/>
    <lineage>
        <taxon>Bacteria</taxon>
        <taxon>Pseudomonadati</taxon>
        <taxon>Pseudomonadota</taxon>
        <taxon>Betaproteobacteria</taxon>
        <taxon>Burkholderiales</taxon>
        <taxon>Burkholderiaceae</taxon>
        <taxon>Cupriavidus</taxon>
    </lineage>
</organism>
<comment type="cofactor">
    <cofactor evidence="1 10">
        <name>Mg(2+)</name>
        <dbReference type="ChEBI" id="CHEBI:18420"/>
    </cofactor>
</comment>
<evidence type="ECO:0000256" key="6">
    <source>
        <dbReference type="ARBA" id="ARBA00022801"/>
    </source>
</evidence>
<dbReference type="EMBL" id="CP000353">
    <property type="protein sequence ID" value="ABF11496.1"/>
    <property type="molecule type" value="Genomic_DNA"/>
</dbReference>
<evidence type="ECO:0000256" key="8">
    <source>
        <dbReference type="PIRSR" id="PIRSR640255-1"/>
    </source>
</evidence>
<dbReference type="SUPFAM" id="SSF54060">
    <property type="entry name" value="His-Me finger endonucleases"/>
    <property type="match status" value="1"/>
</dbReference>
<dbReference type="Gene3D" id="3.40.570.10">
    <property type="entry name" value="Extracellular Endonuclease, subunit A"/>
    <property type="match status" value="1"/>
</dbReference>
<evidence type="ECO:0000259" key="13">
    <source>
        <dbReference type="SMART" id="SM00892"/>
    </source>
</evidence>
<keyword evidence="5 10" id="KW-0255">Endonuclease</keyword>
<dbReference type="PROSITE" id="PS01070">
    <property type="entry name" value="NUCLEASE_NON_SPEC"/>
    <property type="match status" value="1"/>
</dbReference>
<dbReference type="SMART" id="SM00477">
    <property type="entry name" value="NUC"/>
    <property type="match status" value="1"/>
</dbReference>
<dbReference type="Pfam" id="PF01223">
    <property type="entry name" value="Endonuclease_NS"/>
    <property type="match status" value="1"/>
</dbReference>
<feature type="domain" description="DNA/RNA non-specific endonuclease/pyrophosphatase/phosphodiesterase" evidence="13">
    <location>
        <begin position="38"/>
        <end position="230"/>
    </location>
</feature>
<reference evidence="15" key="1">
    <citation type="journal article" date="2010" name="PLoS ONE">
        <title>The complete genome sequence of Cupriavidus metallidurans strain CH34, a master survivalist in harsh and anthropogenic environments.</title>
        <authorList>
            <person name="Janssen P.J."/>
            <person name="Van Houdt R."/>
            <person name="Moors H."/>
            <person name="Monsieurs P."/>
            <person name="Morin N."/>
            <person name="Michaux A."/>
            <person name="Benotmane M.A."/>
            <person name="Leys N."/>
            <person name="Vallaeys T."/>
            <person name="Lapidus A."/>
            <person name="Monchy S."/>
            <person name="Medigue C."/>
            <person name="Taghavi S."/>
            <person name="McCorkle S."/>
            <person name="Dunn J."/>
            <person name="van der Lelie D."/>
            <person name="Mergeay M."/>
        </authorList>
    </citation>
    <scope>NUCLEOTIDE SEQUENCE [LARGE SCALE GENOMIC DNA]</scope>
    <source>
        <strain evidence="15">ATCC 43123 / DSM 2839 / NBRC 102507 / CH34</strain>
    </source>
</reference>
<keyword evidence="3 10" id="KW-0540">Nuclease</keyword>
<dbReference type="AlphaFoldDB" id="Q1LED0"/>
<evidence type="ECO:0000256" key="9">
    <source>
        <dbReference type="PIRSR" id="PIRSR640255-2"/>
    </source>
</evidence>
<dbReference type="Proteomes" id="UP000002429">
    <property type="component" value="Plasmid megaplasmid"/>
</dbReference>
<keyword evidence="6 10" id="KW-0378">Hydrolase</keyword>
<dbReference type="HOGENOM" id="CLU_055174_1_0_4"/>
<proteinExistence type="inferred from homology"/>
<evidence type="ECO:0000256" key="1">
    <source>
        <dbReference type="ARBA" id="ARBA00001946"/>
    </source>
</evidence>
<keyword evidence="7" id="KW-0460">Magnesium</keyword>
<dbReference type="PANTHER" id="PTHR13966:SF5">
    <property type="entry name" value="ENDONUCLEASE G, MITOCHONDRIAL"/>
    <property type="match status" value="1"/>
</dbReference>
<dbReference type="InterPro" id="IPR044925">
    <property type="entry name" value="His-Me_finger_sf"/>
</dbReference>
<keyword evidence="14" id="KW-0614">Plasmid</keyword>
<dbReference type="eggNOG" id="COG1864">
    <property type="taxonomic scope" value="Bacteria"/>
</dbReference>
<evidence type="ECO:0000256" key="10">
    <source>
        <dbReference type="RuleBase" id="RU366055"/>
    </source>
</evidence>